<proteinExistence type="predicted"/>
<dbReference type="CDD" id="cd06170">
    <property type="entry name" value="LuxR_C_like"/>
    <property type="match status" value="1"/>
</dbReference>
<dbReference type="Gene3D" id="3.40.50.2300">
    <property type="match status" value="1"/>
</dbReference>
<dbReference type="InterPro" id="IPR001789">
    <property type="entry name" value="Sig_transdc_resp-reg_receiver"/>
</dbReference>
<dbReference type="PRINTS" id="PR00038">
    <property type="entry name" value="HTHLUXR"/>
</dbReference>
<dbReference type="PROSITE" id="PS50043">
    <property type="entry name" value="HTH_LUXR_2"/>
    <property type="match status" value="1"/>
</dbReference>
<dbReference type="PROSITE" id="PS00622">
    <property type="entry name" value="HTH_LUXR_1"/>
    <property type="match status" value="1"/>
</dbReference>
<dbReference type="InterPro" id="IPR011006">
    <property type="entry name" value="CheY-like_superfamily"/>
</dbReference>
<evidence type="ECO:0000256" key="2">
    <source>
        <dbReference type="ARBA" id="ARBA00023125"/>
    </source>
</evidence>
<evidence type="ECO:0000256" key="4">
    <source>
        <dbReference type="PROSITE-ProRule" id="PRU00169"/>
    </source>
</evidence>
<accession>A0ABT5G8L3</accession>
<dbReference type="SUPFAM" id="SSF46894">
    <property type="entry name" value="C-terminal effector domain of the bipartite response regulators"/>
    <property type="match status" value="1"/>
</dbReference>
<gene>
    <name evidence="8" type="ORF">PO587_42420</name>
</gene>
<keyword evidence="2" id="KW-0238">DNA-binding</keyword>
<dbReference type="EMBL" id="JAQOSK010000030">
    <property type="protein sequence ID" value="MDC2961099.1"/>
    <property type="molecule type" value="Genomic_DNA"/>
</dbReference>
<sequence length="248" mass="26614">MRLVIAEGSAILRAGLAHVLGAQGHNLAAAVHDVRVLPALVAMHRPDVLITNVRLAPTWSDEGVDAALDMRRRQPGTGVLLFSAAPEPEHAARLFAGDGAGLAYLLQDRMTDSDELLDTLTRIAQGGTVVDPRMVRALAVGTARTSREERRSRRGGGLDMLSERESEVLALMAQGRTNSAIAEQLVVSQGTVEKRVAAVFDKLDIPGSPSDNRRVLAVLRYLSDRQTPAVPPGVGQPELRHRHLTSVA</sequence>
<dbReference type="PROSITE" id="PS50110">
    <property type="entry name" value="RESPONSE_REGULATORY"/>
    <property type="match status" value="1"/>
</dbReference>
<dbReference type="InterPro" id="IPR000792">
    <property type="entry name" value="Tscrpt_reg_LuxR_C"/>
</dbReference>
<organism evidence="8 9">
    <name type="scientific">Streptomyces gilvifuscus</name>
    <dbReference type="NCBI Taxonomy" id="1550617"/>
    <lineage>
        <taxon>Bacteria</taxon>
        <taxon>Bacillati</taxon>
        <taxon>Actinomycetota</taxon>
        <taxon>Actinomycetes</taxon>
        <taxon>Kitasatosporales</taxon>
        <taxon>Streptomycetaceae</taxon>
        <taxon>Streptomyces</taxon>
    </lineage>
</organism>
<protein>
    <submittedName>
        <fullName evidence="8">Response regulator transcription factor</fullName>
    </submittedName>
</protein>
<evidence type="ECO:0000313" key="9">
    <source>
        <dbReference type="Proteomes" id="UP001221328"/>
    </source>
</evidence>
<feature type="domain" description="HTH luxR-type" evidence="6">
    <location>
        <begin position="154"/>
        <end position="225"/>
    </location>
</feature>
<name>A0ABT5G8L3_9ACTN</name>
<dbReference type="Proteomes" id="UP001221328">
    <property type="component" value="Unassembled WGS sequence"/>
</dbReference>
<dbReference type="InterPro" id="IPR016032">
    <property type="entry name" value="Sig_transdc_resp-reg_C-effctor"/>
</dbReference>
<comment type="caution">
    <text evidence="8">The sequence shown here is derived from an EMBL/GenBank/DDBJ whole genome shotgun (WGS) entry which is preliminary data.</text>
</comment>
<evidence type="ECO:0000313" key="8">
    <source>
        <dbReference type="EMBL" id="MDC2961099.1"/>
    </source>
</evidence>
<keyword evidence="3" id="KW-0804">Transcription</keyword>
<dbReference type="SUPFAM" id="SSF52172">
    <property type="entry name" value="CheY-like"/>
    <property type="match status" value="1"/>
</dbReference>
<dbReference type="SMART" id="SM00421">
    <property type="entry name" value="HTH_LUXR"/>
    <property type="match status" value="1"/>
</dbReference>
<reference evidence="8 9" key="1">
    <citation type="journal article" date="2015" name="Int. J. Syst. Evol. Microbiol.">
        <title>Streptomyces gilvifuscus sp. nov., an actinomycete that produces antibacterial compounds isolated from soil.</title>
        <authorList>
            <person name="Nguyen T.M."/>
            <person name="Kim J."/>
        </authorList>
    </citation>
    <scope>NUCLEOTIDE SEQUENCE [LARGE SCALE GENOMIC DNA]</scope>
    <source>
        <strain evidence="8 9">T113</strain>
    </source>
</reference>
<keyword evidence="1" id="KW-0805">Transcription regulation</keyword>
<dbReference type="InterPro" id="IPR039420">
    <property type="entry name" value="WalR-like"/>
</dbReference>
<evidence type="ECO:0000256" key="5">
    <source>
        <dbReference type="SAM" id="MobiDB-lite"/>
    </source>
</evidence>
<comment type="caution">
    <text evidence="4">Lacks conserved residue(s) required for the propagation of feature annotation.</text>
</comment>
<dbReference type="Pfam" id="PF00196">
    <property type="entry name" value="GerE"/>
    <property type="match status" value="1"/>
</dbReference>
<dbReference type="PANTHER" id="PTHR43214">
    <property type="entry name" value="TWO-COMPONENT RESPONSE REGULATOR"/>
    <property type="match status" value="1"/>
</dbReference>
<feature type="domain" description="Response regulatory" evidence="7">
    <location>
        <begin position="2"/>
        <end position="124"/>
    </location>
</feature>
<evidence type="ECO:0000259" key="6">
    <source>
        <dbReference type="PROSITE" id="PS50043"/>
    </source>
</evidence>
<evidence type="ECO:0000256" key="3">
    <source>
        <dbReference type="ARBA" id="ARBA00023163"/>
    </source>
</evidence>
<dbReference type="RefSeq" id="WP_200701552.1">
    <property type="nucleotide sequence ID" value="NZ_JAQOSK010000030.1"/>
</dbReference>
<feature type="region of interest" description="Disordered" evidence="5">
    <location>
        <begin position="226"/>
        <end position="248"/>
    </location>
</feature>
<dbReference type="PANTHER" id="PTHR43214:SF24">
    <property type="entry name" value="TRANSCRIPTIONAL REGULATORY PROTEIN NARL-RELATED"/>
    <property type="match status" value="1"/>
</dbReference>
<keyword evidence="9" id="KW-1185">Reference proteome</keyword>
<evidence type="ECO:0000259" key="7">
    <source>
        <dbReference type="PROSITE" id="PS50110"/>
    </source>
</evidence>
<evidence type="ECO:0000256" key="1">
    <source>
        <dbReference type="ARBA" id="ARBA00023015"/>
    </source>
</evidence>